<comment type="caution">
    <text evidence="2">The sequence shown here is derived from an EMBL/GenBank/DDBJ whole genome shotgun (WGS) entry which is preliminary data.</text>
</comment>
<dbReference type="CDD" id="cd00146">
    <property type="entry name" value="PKD"/>
    <property type="match status" value="1"/>
</dbReference>
<dbReference type="InterPro" id="IPR013783">
    <property type="entry name" value="Ig-like_fold"/>
</dbReference>
<dbReference type="PROSITE" id="PS50093">
    <property type="entry name" value="PKD"/>
    <property type="match status" value="1"/>
</dbReference>
<dbReference type="Pfam" id="PF18911">
    <property type="entry name" value="PKD_4"/>
    <property type="match status" value="1"/>
</dbReference>
<dbReference type="InterPro" id="IPR011047">
    <property type="entry name" value="Quinoprotein_ADH-like_sf"/>
</dbReference>
<reference evidence="2 3" key="1">
    <citation type="submission" date="2007-01" db="EMBL/GenBank/DDBJ databases">
        <authorList>
            <person name="Haygood M."/>
            <person name="Podell S."/>
            <person name="Anderson C."/>
            <person name="Hopkinson B."/>
            <person name="Roe K."/>
            <person name="Barbeau K."/>
            <person name="Gaasterland T."/>
            <person name="Ferriera S."/>
            <person name="Johnson J."/>
            <person name="Kravitz S."/>
            <person name="Beeson K."/>
            <person name="Sutton G."/>
            <person name="Rogers Y.-H."/>
            <person name="Friedman R."/>
            <person name="Frazier M."/>
            <person name="Venter J.C."/>
        </authorList>
    </citation>
    <scope>NUCLEOTIDE SEQUENCE [LARGE SCALE GENOMIC DNA]</scope>
    <source>
        <strain evidence="2 3">ATCC 23134</strain>
    </source>
</reference>
<sequence length="471" mass="51337">MFYQNKCLKNTGLLLIYGSLLGLFTSCLFQEQAYVPLSADFIPSRTTIQVGDTVKFTNGSQVAASFLWDFKDGTQSTQANPQHVFGDTGRYAVTMVSTKRDKTTSDSMVKEVVVLPAPGQAQNTVLIEGNSEDKYGFRMTQLADGNLVLAGRQNLGNLQVIKTPDGATRVWETDLNNIARGQLFVEAVKELSDGSIVVVGHYFDLVGASDAFIVKLDADGKEAWRNKLATVDHEIYKDFVEGSQASVVVLASINQTQVQLNEYSSAGVLIRSKTFGETHVPASMLWDQNAKIIIAGTNLSSSNPFVLQLDSELTQEKLQDLGFDGEIFKIIQLTNGDLVVAGNQTIDSSRRAMIARVNVGSLATVWLTNPMAYSRKASEETFVDVVASGQNVFALGTHGNPLSGTDVLVCKYGQTNEAISLEMLSVFGGSQDEQGRQLLLSESTLFFIGETESFSNSFKAIYFVKLDLNLD</sequence>
<organism evidence="2 3">
    <name type="scientific">Microscilla marina ATCC 23134</name>
    <dbReference type="NCBI Taxonomy" id="313606"/>
    <lineage>
        <taxon>Bacteria</taxon>
        <taxon>Pseudomonadati</taxon>
        <taxon>Bacteroidota</taxon>
        <taxon>Cytophagia</taxon>
        <taxon>Cytophagales</taxon>
        <taxon>Microscillaceae</taxon>
        <taxon>Microscilla</taxon>
    </lineage>
</organism>
<dbReference type="PANTHER" id="PTHR42754:SF1">
    <property type="entry name" value="LIPOPROTEIN"/>
    <property type="match status" value="1"/>
</dbReference>
<keyword evidence="3" id="KW-1185">Reference proteome</keyword>
<accession>A1ZUN3</accession>
<dbReference type="InterPro" id="IPR022409">
    <property type="entry name" value="PKD/Chitinase_dom"/>
</dbReference>
<dbReference type="Pfam" id="PF17164">
    <property type="entry name" value="DUF5122"/>
    <property type="match status" value="1"/>
</dbReference>
<name>A1ZUN3_MICM2</name>
<proteinExistence type="predicted"/>
<dbReference type="eggNOG" id="COG1520">
    <property type="taxonomic scope" value="Bacteria"/>
</dbReference>
<dbReference type="EMBL" id="AAWS01000041">
    <property type="protein sequence ID" value="EAY25919.1"/>
    <property type="molecule type" value="Genomic_DNA"/>
</dbReference>
<evidence type="ECO:0000259" key="1">
    <source>
        <dbReference type="PROSITE" id="PS50093"/>
    </source>
</evidence>
<dbReference type="InterPro" id="IPR035986">
    <property type="entry name" value="PKD_dom_sf"/>
</dbReference>
<dbReference type="Gene3D" id="2.60.40.10">
    <property type="entry name" value="Immunoglobulins"/>
    <property type="match status" value="1"/>
</dbReference>
<gene>
    <name evidence="2" type="ORF">M23134_00873</name>
</gene>
<dbReference type="Proteomes" id="UP000004095">
    <property type="component" value="Unassembled WGS sequence"/>
</dbReference>
<evidence type="ECO:0000313" key="2">
    <source>
        <dbReference type="EMBL" id="EAY25919.1"/>
    </source>
</evidence>
<feature type="domain" description="PKD" evidence="1">
    <location>
        <begin position="58"/>
        <end position="98"/>
    </location>
</feature>
<dbReference type="InterPro" id="IPR000601">
    <property type="entry name" value="PKD_dom"/>
</dbReference>
<evidence type="ECO:0000313" key="3">
    <source>
        <dbReference type="Proteomes" id="UP000004095"/>
    </source>
</evidence>
<dbReference type="SMART" id="SM00089">
    <property type="entry name" value="PKD"/>
    <property type="match status" value="1"/>
</dbReference>
<protein>
    <submittedName>
        <fullName evidence="2">PKD domain protein</fullName>
    </submittedName>
</protein>
<dbReference type="AlphaFoldDB" id="A1ZUN3"/>
<dbReference type="PANTHER" id="PTHR42754">
    <property type="entry name" value="ENDOGLUCANASE"/>
    <property type="match status" value="1"/>
</dbReference>
<dbReference type="PROSITE" id="PS51257">
    <property type="entry name" value="PROKAR_LIPOPROTEIN"/>
    <property type="match status" value="1"/>
</dbReference>
<dbReference type="SUPFAM" id="SSF49299">
    <property type="entry name" value="PKD domain"/>
    <property type="match status" value="1"/>
</dbReference>
<dbReference type="InterPro" id="IPR013431">
    <property type="entry name" value="Delta_60_rpt"/>
</dbReference>
<dbReference type="SUPFAM" id="SSF50998">
    <property type="entry name" value="Quinoprotein alcohol dehydrogenase-like"/>
    <property type="match status" value="1"/>
</dbReference>